<name>A0AA38IPA6_9CUCU</name>
<proteinExistence type="predicted"/>
<evidence type="ECO:0000313" key="1">
    <source>
        <dbReference type="EMBL" id="KAJ3659110.1"/>
    </source>
</evidence>
<accession>A0AA38IPA6</accession>
<sequence>MLNLHLPPSDITSNVNSNYFVIVTLYTDIIQEAFYILVTNYFSFASINSLLIKHITSLQHPLPMSQTTSPKVIEFQKHGFWCQQDIAAFPSKHDFRFDHIVESVVTRMNKLLPDLKAPRRILISHHYVST</sequence>
<dbReference type="AlphaFoldDB" id="A0AA38IPA6"/>
<comment type="caution">
    <text evidence="1">The sequence shown here is derived from an EMBL/GenBank/DDBJ whole genome shotgun (WGS) entry which is preliminary data.</text>
</comment>
<gene>
    <name evidence="1" type="ORF">Zmor_010817</name>
</gene>
<dbReference type="EMBL" id="JALNTZ010000003">
    <property type="protein sequence ID" value="KAJ3659110.1"/>
    <property type="molecule type" value="Genomic_DNA"/>
</dbReference>
<keyword evidence="2" id="KW-1185">Reference proteome</keyword>
<dbReference type="Proteomes" id="UP001168821">
    <property type="component" value="Unassembled WGS sequence"/>
</dbReference>
<reference evidence="1" key="1">
    <citation type="journal article" date="2023" name="G3 (Bethesda)">
        <title>Whole genome assemblies of Zophobas morio and Tenebrio molitor.</title>
        <authorList>
            <person name="Kaur S."/>
            <person name="Stinson S.A."/>
            <person name="diCenzo G.C."/>
        </authorList>
    </citation>
    <scope>NUCLEOTIDE SEQUENCE</scope>
    <source>
        <strain evidence="1">QUZm001</strain>
    </source>
</reference>
<organism evidence="1 2">
    <name type="scientific">Zophobas morio</name>
    <dbReference type="NCBI Taxonomy" id="2755281"/>
    <lineage>
        <taxon>Eukaryota</taxon>
        <taxon>Metazoa</taxon>
        <taxon>Ecdysozoa</taxon>
        <taxon>Arthropoda</taxon>
        <taxon>Hexapoda</taxon>
        <taxon>Insecta</taxon>
        <taxon>Pterygota</taxon>
        <taxon>Neoptera</taxon>
        <taxon>Endopterygota</taxon>
        <taxon>Coleoptera</taxon>
        <taxon>Polyphaga</taxon>
        <taxon>Cucujiformia</taxon>
        <taxon>Tenebrionidae</taxon>
        <taxon>Zophobas</taxon>
    </lineage>
</organism>
<protein>
    <submittedName>
        <fullName evidence="1">Uncharacterized protein</fullName>
    </submittedName>
</protein>
<evidence type="ECO:0000313" key="2">
    <source>
        <dbReference type="Proteomes" id="UP001168821"/>
    </source>
</evidence>